<dbReference type="PANTHER" id="PTHR38790">
    <property type="entry name" value="2EXR DOMAIN-CONTAINING PROTEIN-RELATED"/>
    <property type="match status" value="1"/>
</dbReference>
<evidence type="ECO:0000313" key="2">
    <source>
        <dbReference type="Proteomes" id="UP000799770"/>
    </source>
</evidence>
<dbReference type="PANTHER" id="PTHR38790:SF4">
    <property type="entry name" value="2EXR DOMAIN-CONTAINING PROTEIN"/>
    <property type="match status" value="1"/>
</dbReference>
<keyword evidence="2" id="KW-1185">Reference proteome</keyword>
<organism evidence="1 2">
    <name type="scientific">Lophiotrema nucula</name>
    <dbReference type="NCBI Taxonomy" id="690887"/>
    <lineage>
        <taxon>Eukaryota</taxon>
        <taxon>Fungi</taxon>
        <taxon>Dikarya</taxon>
        <taxon>Ascomycota</taxon>
        <taxon>Pezizomycotina</taxon>
        <taxon>Dothideomycetes</taxon>
        <taxon>Pleosporomycetidae</taxon>
        <taxon>Pleosporales</taxon>
        <taxon>Lophiotremataceae</taxon>
        <taxon>Lophiotrema</taxon>
    </lineage>
</organism>
<evidence type="ECO:0000313" key="1">
    <source>
        <dbReference type="EMBL" id="KAF2112911.1"/>
    </source>
</evidence>
<dbReference type="Proteomes" id="UP000799770">
    <property type="component" value="Unassembled WGS sequence"/>
</dbReference>
<protein>
    <submittedName>
        <fullName evidence="1">Uncharacterized protein</fullName>
    </submittedName>
</protein>
<dbReference type="EMBL" id="ML977329">
    <property type="protein sequence ID" value="KAF2112911.1"/>
    <property type="molecule type" value="Genomic_DNA"/>
</dbReference>
<dbReference type="AlphaFoldDB" id="A0A6A5Z3M6"/>
<proteinExistence type="predicted"/>
<name>A0A6A5Z3M6_9PLEO</name>
<sequence>MAVVASLSILGDEREGTARPPIPHLLLLPPEIRLSIYEAVFSYAATEAPDASKALAPLLTCRQIYNEASALAFSLTHFRVELKQVLELPLLLRILRPSRRRSITQLNILVIHLSYHELTPDDLSSFWLELDQDGLPSLNLEVLTITVRITETFSPWAHFFSDLMASDRLVDHELASAWNDFVRHWLSQITANKVSLISFTADITSMFMMARRTRVDEEVWEFNAEHQAGYDVVLNERTFTLTRRQPLKFSRA</sequence>
<gene>
    <name evidence="1" type="ORF">BDV96DRAFT_579360</name>
</gene>
<accession>A0A6A5Z3M6</accession>
<reference evidence="1" key="1">
    <citation type="journal article" date="2020" name="Stud. Mycol.">
        <title>101 Dothideomycetes genomes: a test case for predicting lifestyles and emergence of pathogens.</title>
        <authorList>
            <person name="Haridas S."/>
            <person name="Albert R."/>
            <person name="Binder M."/>
            <person name="Bloem J."/>
            <person name="Labutti K."/>
            <person name="Salamov A."/>
            <person name="Andreopoulos B."/>
            <person name="Baker S."/>
            <person name="Barry K."/>
            <person name="Bills G."/>
            <person name="Bluhm B."/>
            <person name="Cannon C."/>
            <person name="Castanera R."/>
            <person name="Culley D."/>
            <person name="Daum C."/>
            <person name="Ezra D."/>
            <person name="Gonzalez J."/>
            <person name="Henrissat B."/>
            <person name="Kuo A."/>
            <person name="Liang C."/>
            <person name="Lipzen A."/>
            <person name="Lutzoni F."/>
            <person name="Magnuson J."/>
            <person name="Mondo S."/>
            <person name="Nolan M."/>
            <person name="Ohm R."/>
            <person name="Pangilinan J."/>
            <person name="Park H.-J."/>
            <person name="Ramirez L."/>
            <person name="Alfaro M."/>
            <person name="Sun H."/>
            <person name="Tritt A."/>
            <person name="Yoshinaga Y."/>
            <person name="Zwiers L.-H."/>
            <person name="Turgeon B."/>
            <person name="Goodwin S."/>
            <person name="Spatafora J."/>
            <person name="Crous P."/>
            <person name="Grigoriev I."/>
        </authorList>
    </citation>
    <scope>NUCLEOTIDE SEQUENCE</scope>
    <source>
        <strain evidence="1">CBS 627.86</strain>
    </source>
</reference>